<sequence>MVNNNLPGLLIINEMKKLAAPLLILFFIVLNLLSCDGLDENYSSNPNHRLSFSVDTLSFDTVFTTIGSATKEFMIYNRNDQPLLISEIMLASGEETGFRINVDGRKGDHFQNVRIQADDSLYVFVEVTVNPNASNQPLLVDDSVIFTTNGIKQSVRLEAYGQNVNLYKNGLILTQDTHFTAERPYLIYDSLVISPNITLNIDPGAIFYMHDTAKVITYGTLLAKGTREKPIVFRGDRLDFILNDILPYDRTPSQWGGIFFRPESYHNIMDNVIVRNGKTGLTFEKSSPGESKLKLSNSQITNMGENLFFALNCNIEVTNTELTNAGGGVVVLIGGEYRFIHCTLANFMTLEKRNTSCLTMANNANKEAYPLKTTFDNCIIDGSFAAGKEEYKGELNLSVDDAAPFEYLFNHCVVKTNGSNNDHFKEVLFTNVSPSYRLKGGEKNKYRFDFRPDSLTTLGVGKADIFVTQQYPVDRYGINRLTNDGPDIGAYEFVPKEDETK</sequence>
<evidence type="ECO:0000313" key="2">
    <source>
        <dbReference type="Proteomes" id="UP000005510"/>
    </source>
</evidence>
<evidence type="ECO:0000313" key="1">
    <source>
        <dbReference type="EMBL" id="EEC95163.1"/>
    </source>
</evidence>
<evidence type="ECO:0008006" key="3">
    <source>
        <dbReference type="Google" id="ProtNLM"/>
    </source>
</evidence>
<gene>
    <name evidence="1" type="ORF">PRABACTJOHN_03457</name>
</gene>
<proteinExistence type="predicted"/>
<comment type="caution">
    <text evidence="1">The sequence shown here is derived from an EMBL/GenBank/DDBJ whole genome shotgun (WGS) entry which is preliminary data.</text>
</comment>
<dbReference type="Proteomes" id="UP000005510">
    <property type="component" value="Unassembled WGS sequence"/>
</dbReference>
<protein>
    <recommendedName>
        <fullName evidence="3">Right handed beta helix domain-containing protein</fullName>
    </recommendedName>
</protein>
<organism evidence="1 2">
    <name type="scientific">Parabacteroides johnsonii DSM 18315</name>
    <dbReference type="NCBI Taxonomy" id="537006"/>
    <lineage>
        <taxon>Bacteria</taxon>
        <taxon>Pseudomonadati</taxon>
        <taxon>Bacteroidota</taxon>
        <taxon>Bacteroidia</taxon>
        <taxon>Bacteroidales</taxon>
        <taxon>Tannerellaceae</taxon>
        <taxon>Parabacteroides</taxon>
    </lineage>
</organism>
<dbReference type="HOGENOM" id="CLU_040643_0_0_10"/>
<dbReference type="EMBL" id="ABYH01000369">
    <property type="protein sequence ID" value="EEC95163.1"/>
    <property type="molecule type" value="Genomic_DNA"/>
</dbReference>
<dbReference type="AlphaFoldDB" id="B7BEH8"/>
<reference evidence="1 2" key="1">
    <citation type="submission" date="2008-10" db="EMBL/GenBank/DDBJ databases">
        <title>Draft genome sequence of Parabacteroides johnsonii (DSM 18315).</title>
        <authorList>
            <person name="Sudarsanam P."/>
            <person name="Ley R."/>
            <person name="Guruge J."/>
            <person name="Turnbaugh P.J."/>
            <person name="Mahowald M."/>
            <person name="Liep D."/>
            <person name="Gordon J."/>
        </authorList>
    </citation>
    <scope>NUCLEOTIDE SEQUENCE [LARGE SCALE GENOMIC DNA]</scope>
    <source>
        <strain evidence="1 2">DSM 18315</strain>
    </source>
</reference>
<reference evidence="1 2" key="2">
    <citation type="submission" date="2008-10" db="EMBL/GenBank/DDBJ databases">
        <authorList>
            <person name="Fulton L."/>
            <person name="Clifton S."/>
            <person name="Fulton B."/>
            <person name="Xu J."/>
            <person name="Minx P."/>
            <person name="Pepin K.H."/>
            <person name="Johnson M."/>
            <person name="Bhonagiri V."/>
            <person name="Nash W.E."/>
            <person name="Mardis E.R."/>
            <person name="Wilson R.K."/>
        </authorList>
    </citation>
    <scope>NUCLEOTIDE SEQUENCE [LARGE SCALE GENOMIC DNA]</scope>
    <source>
        <strain evidence="1 2">DSM 18315</strain>
    </source>
</reference>
<accession>B7BEH8</accession>
<dbReference type="SUPFAM" id="SSF51126">
    <property type="entry name" value="Pectin lyase-like"/>
    <property type="match status" value="1"/>
</dbReference>
<name>B7BEH8_9BACT</name>
<dbReference type="InterPro" id="IPR011050">
    <property type="entry name" value="Pectin_lyase_fold/virulence"/>
</dbReference>
<dbReference type="STRING" id="537006.PRABACTJOHN_03457"/>